<dbReference type="PANTHER" id="PTHR21580:SF28">
    <property type="entry name" value="BOREALIN N-TERMINAL DOMAIN-CONTAINING PROTEIN-RELATED"/>
    <property type="match status" value="1"/>
</dbReference>
<organism evidence="2 3">
    <name type="scientific">Eumeta variegata</name>
    <name type="common">Bagworm moth</name>
    <name type="synonym">Eumeta japonica</name>
    <dbReference type="NCBI Taxonomy" id="151549"/>
    <lineage>
        <taxon>Eukaryota</taxon>
        <taxon>Metazoa</taxon>
        <taxon>Ecdysozoa</taxon>
        <taxon>Arthropoda</taxon>
        <taxon>Hexapoda</taxon>
        <taxon>Insecta</taxon>
        <taxon>Pterygota</taxon>
        <taxon>Neoptera</taxon>
        <taxon>Endopterygota</taxon>
        <taxon>Lepidoptera</taxon>
        <taxon>Glossata</taxon>
        <taxon>Ditrysia</taxon>
        <taxon>Tineoidea</taxon>
        <taxon>Psychidae</taxon>
        <taxon>Oiketicinae</taxon>
        <taxon>Eumeta</taxon>
    </lineage>
</organism>
<evidence type="ECO:0000313" key="3">
    <source>
        <dbReference type="Proteomes" id="UP000299102"/>
    </source>
</evidence>
<dbReference type="EMBL" id="BGZK01000648">
    <property type="protein sequence ID" value="GBP54495.1"/>
    <property type="molecule type" value="Genomic_DNA"/>
</dbReference>
<protein>
    <submittedName>
        <fullName evidence="2">Outer dense fiber protein 3-like protein 2</fullName>
    </submittedName>
</protein>
<accession>A0A4C1WWQ1</accession>
<evidence type="ECO:0000256" key="1">
    <source>
        <dbReference type="SAM" id="MobiDB-lite"/>
    </source>
</evidence>
<proteinExistence type="predicted"/>
<dbReference type="PANTHER" id="PTHR21580">
    <property type="entry name" value="SHIPPO-1-RELATED"/>
    <property type="match status" value="1"/>
</dbReference>
<sequence>MNDYLKKRGMKVNVGKTKVMELESLFINDGKYDRDIERRVNAGNKMNGALLAIMNSKSVSRRARLATHNGVLIPTLMYSSECWVWQKKNESRINAVEMRSLRSRYGVSRKDRCRNSDVTERCGLKEHVVTRVERECEIYASLPRAGISSEHSAGVRAVYPLGQRPLQLVVQLAGAAEAGLEEAPLRPAQPAQEGVQPHAARQKQYIMLDSEPIQYTQEAHSLELTIDPNLRFETYVREIVRTGFYRLKVLYRMRSYLNANPRVSTHGRAGRGARRAPALTTRVSGPGPAAYQLPSTVGFDRHDPSRPRNPSYSLYGRRTRQGPGAASPGPVYNLSYLTRRGVCRTPSWTLAGRFPARGVDATPGPATYRPECCPTKEYLRPCYSLYRRLDGYRPRRPGPGPAGYSLKFGPSMPAFSFGARLAGYQMSSSSPGPATYYPKNPNFQKYSTPEFSLQARGGPQRKVDRTPGPAAYGPALYDGTPVSARAEVSHVLLRRAARGKRAAAAGARRPQQHVTPRRAALCGYTV</sequence>
<evidence type="ECO:0000313" key="2">
    <source>
        <dbReference type="EMBL" id="GBP54495.1"/>
    </source>
</evidence>
<keyword evidence="3" id="KW-1185">Reference proteome</keyword>
<feature type="region of interest" description="Disordered" evidence="1">
    <location>
        <begin position="265"/>
        <end position="328"/>
    </location>
</feature>
<reference evidence="2 3" key="1">
    <citation type="journal article" date="2019" name="Commun. Biol.">
        <title>The bagworm genome reveals a unique fibroin gene that provides high tensile strength.</title>
        <authorList>
            <person name="Kono N."/>
            <person name="Nakamura H."/>
            <person name="Ohtoshi R."/>
            <person name="Tomita M."/>
            <person name="Numata K."/>
            <person name="Arakawa K."/>
        </authorList>
    </citation>
    <scope>NUCLEOTIDE SEQUENCE [LARGE SCALE GENOMIC DNA]</scope>
</reference>
<dbReference type="Pfam" id="PF07004">
    <property type="entry name" value="SHIPPO-rpt"/>
    <property type="match status" value="2"/>
</dbReference>
<dbReference type="AlphaFoldDB" id="A0A4C1WWQ1"/>
<dbReference type="InterPro" id="IPR051291">
    <property type="entry name" value="CIMAP"/>
</dbReference>
<dbReference type="InterPro" id="IPR010736">
    <property type="entry name" value="SHIPPO-rpt"/>
</dbReference>
<dbReference type="OrthoDB" id="7393866at2759"/>
<gene>
    <name evidence="2" type="primary">ODF3L2</name>
    <name evidence="2" type="ORF">EVAR_47367_1</name>
</gene>
<comment type="caution">
    <text evidence="2">The sequence shown here is derived from an EMBL/GenBank/DDBJ whole genome shotgun (WGS) entry which is preliminary data.</text>
</comment>
<dbReference type="Proteomes" id="UP000299102">
    <property type="component" value="Unassembled WGS sequence"/>
</dbReference>
<name>A0A4C1WWQ1_EUMVA</name>